<dbReference type="GO" id="GO:0009055">
    <property type="term" value="F:electron transfer activity"/>
    <property type="evidence" value="ECO:0007669"/>
    <property type="project" value="InterPro"/>
</dbReference>
<keyword evidence="3 6" id="KW-0479">Metal-binding</keyword>
<dbReference type="InterPro" id="IPR009056">
    <property type="entry name" value="Cyt_c-like_dom"/>
</dbReference>
<feature type="domain" description="Cytochrome c" evidence="7">
    <location>
        <begin position="134"/>
        <end position="214"/>
    </location>
</feature>
<evidence type="ECO:0000256" key="6">
    <source>
        <dbReference type="PROSITE-ProRule" id="PRU00433"/>
    </source>
</evidence>
<evidence type="ECO:0000256" key="4">
    <source>
        <dbReference type="ARBA" id="ARBA00022982"/>
    </source>
</evidence>
<organism evidence="8 9">
    <name type="scientific">Noviherbaspirillum pedocola</name>
    <dbReference type="NCBI Taxonomy" id="2801341"/>
    <lineage>
        <taxon>Bacteria</taxon>
        <taxon>Pseudomonadati</taxon>
        <taxon>Pseudomonadota</taxon>
        <taxon>Betaproteobacteria</taxon>
        <taxon>Burkholderiales</taxon>
        <taxon>Oxalobacteraceae</taxon>
        <taxon>Noviherbaspirillum</taxon>
    </lineage>
</organism>
<proteinExistence type="predicted"/>
<accession>A0A934T1K2</accession>
<evidence type="ECO:0000256" key="2">
    <source>
        <dbReference type="ARBA" id="ARBA00022617"/>
    </source>
</evidence>
<keyword evidence="2 6" id="KW-0349">Heme</keyword>
<dbReference type="AlphaFoldDB" id="A0A934T1K2"/>
<keyword evidence="1" id="KW-0813">Transport</keyword>
<evidence type="ECO:0000256" key="3">
    <source>
        <dbReference type="ARBA" id="ARBA00022723"/>
    </source>
</evidence>
<dbReference type="SUPFAM" id="SSF46626">
    <property type="entry name" value="Cytochrome c"/>
    <property type="match status" value="2"/>
</dbReference>
<dbReference type="Pfam" id="PF00034">
    <property type="entry name" value="Cytochrom_C"/>
    <property type="match status" value="1"/>
</dbReference>
<comment type="caution">
    <text evidence="8">The sequence shown here is derived from an EMBL/GenBank/DDBJ whole genome shotgun (WGS) entry which is preliminary data.</text>
</comment>
<dbReference type="GO" id="GO:0046872">
    <property type="term" value="F:metal ion binding"/>
    <property type="evidence" value="ECO:0007669"/>
    <property type="project" value="UniProtKB-KW"/>
</dbReference>
<dbReference type="GO" id="GO:0020037">
    <property type="term" value="F:heme binding"/>
    <property type="evidence" value="ECO:0007669"/>
    <property type="project" value="InterPro"/>
</dbReference>
<evidence type="ECO:0000313" key="9">
    <source>
        <dbReference type="Proteomes" id="UP000622890"/>
    </source>
</evidence>
<dbReference type="PANTHER" id="PTHR33751:SF9">
    <property type="entry name" value="CYTOCHROME C4"/>
    <property type="match status" value="1"/>
</dbReference>
<dbReference type="InterPro" id="IPR036909">
    <property type="entry name" value="Cyt_c-like_dom_sf"/>
</dbReference>
<name>A0A934T1K2_9BURK</name>
<dbReference type="Proteomes" id="UP000622890">
    <property type="component" value="Unassembled WGS sequence"/>
</dbReference>
<keyword evidence="9" id="KW-1185">Reference proteome</keyword>
<evidence type="ECO:0000259" key="7">
    <source>
        <dbReference type="PROSITE" id="PS51007"/>
    </source>
</evidence>
<evidence type="ECO:0000256" key="1">
    <source>
        <dbReference type="ARBA" id="ARBA00022448"/>
    </source>
</evidence>
<dbReference type="EMBL" id="JAEPBG010000011">
    <property type="protein sequence ID" value="MBK4737342.1"/>
    <property type="molecule type" value="Genomic_DNA"/>
</dbReference>
<sequence>MERDLSCSWRARREAGGHAKGGKVTSSDVIMVPQIIPTDSVSVGRAATLALRCTMCHGARGMSEAYTPNLAGQNAEVVYKQLRDLQLGHRKSAIMGLHARNLSDQDMRGLAAYYSYLLRETPPSSLLGQRKAPRIIQVGSPMFNIAPCASCHGGSARKTASSTLEGEPENYIRAQLSAFKDGTRHNDINGQMRSVARQMTPEKVETLAKYYSQR</sequence>
<evidence type="ECO:0000313" key="8">
    <source>
        <dbReference type="EMBL" id="MBK4737342.1"/>
    </source>
</evidence>
<keyword evidence="4" id="KW-0249">Electron transport</keyword>
<evidence type="ECO:0000256" key="5">
    <source>
        <dbReference type="ARBA" id="ARBA00023004"/>
    </source>
</evidence>
<dbReference type="PROSITE" id="PS51007">
    <property type="entry name" value="CYTC"/>
    <property type="match status" value="2"/>
</dbReference>
<dbReference type="PANTHER" id="PTHR33751">
    <property type="entry name" value="CBB3-TYPE CYTOCHROME C OXIDASE SUBUNIT FIXP"/>
    <property type="match status" value="1"/>
</dbReference>
<gene>
    <name evidence="8" type="ORF">JJB74_22205</name>
</gene>
<dbReference type="InterPro" id="IPR050597">
    <property type="entry name" value="Cytochrome_c_Oxidase_Subunit"/>
</dbReference>
<keyword evidence="5 6" id="KW-0408">Iron</keyword>
<reference evidence="8" key="1">
    <citation type="submission" date="2021-01" db="EMBL/GenBank/DDBJ databases">
        <title>Genome sequence of strain Noviherbaspirillum sp. DKR-6.</title>
        <authorList>
            <person name="Chaudhary D.K."/>
        </authorList>
    </citation>
    <scope>NUCLEOTIDE SEQUENCE</scope>
    <source>
        <strain evidence="8">DKR-6</strain>
    </source>
</reference>
<protein>
    <submittedName>
        <fullName evidence="8">C-type cytochrome</fullName>
    </submittedName>
</protein>
<feature type="domain" description="Cytochrome c" evidence="7">
    <location>
        <begin position="39"/>
        <end position="118"/>
    </location>
</feature>
<dbReference type="Gene3D" id="1.10.760.10">
    <property type="entry name" value="Cytochrome c-like domain"/>
    <property type="match status" value="2"/>
</dbReference>